<feature type="transmembrane region" description="Helical" evidence="6">
    <location>
        <begin position="290"/>
        <end position="314"/>
    </location>
</feature>
<keyword evidence="4 6" id="KW-1133">Transmembrane helix</keyword>
<feature type="transmembrane region" description="Helical" evidence="6">
    <location>
        <begin position="155"/>
        <end position="174"/>
    </location>
</feature>
<dbReference type="Proteomes" id="UP001580407">
    <property type="component" value="Unassembled WGS sequence"/>
</dbReference>
<dbReference type="PANTHER" id="PTHR23521">
    <property type="entry name" value="TRANSPORTER MFS SUPERFAMILY"/>
    <property type="match status" value="1"/>
</dbReference>
<feature type="transmembrane region" description="Helical" evidence="6">
    <location>
        <begin position="321"/>
        <end position="343"/>
    </location>
</feature>
<dbReference type="Gene3D" id="1.20.1250.20">
    <property type="entry name" value="MFS general substrate transporter like domains"/>
    <property type="match status" value="2"/>
</dbReference>
<proteinExistence type="predicted"/>
<feature type="transmembrane region" description="Helical" evidence="6">
    <location>
        <begin position="355"/>
        <end position="374"/>
    </location>
</feature>
<evidence type="ECO:0000313" key="8">
    <source>
        <dbReference type="EMBL" id="MFB5679905.1"/>
    </source>
</evidence>
<dbReference type="EMBL" id="JBHILM010000002">
    <property type="protein sequence ID" value="MFB5679905.1"/>
    <property type="molecule type" value="Genomic_DNA"/>
</dbReference>
<feature type="transmembrane region" description="Helical" evidence="6">
    <location>
        <begin position="7"/>
        <end position="29"/>
    </location>
</feature>
<evidence type="ECO:0000256" key="3">
    <source>
        <dbReference type="ARBA" id="ARBA00022692"/>
    </source>
</evidence>
<dbReference type="RefSeq" id="WP_375523763.1">
    <property type="nucleotide sequence ID" value="NZ_JBHILM010000002.1"/>
</dbReference>
<evidence type="ECO:0000259" key="7">
    <source>
        <dbReference type="PROSITE" id="PS50850"/>
    </source>
</evidence>
<feature type="transmembrane region" description="Helical" evidence="6">
    <location>
        <begin position="41"/>
        <end position="58"/>
    </location>
</feature>
<dbReference type="PANTHER" id="PTHR23521:SF2">
    <property type="entry name" value="TRANSPORTER MFS SUPERFAMILY"/>
    <property type="match status" value="1"/>
</dbReference>
<evidence type="ECO:0000256" key="2">
    <source>
        <dbReference type="ARBA" id="ARBA00022448"/>
    </source>
</evidence>
<dbReference type="Pfam" id="PF07690">
    <property type="entry name" value="MFS_1"/>
    <property type="match status" value="1"/>
</dbReference>
<keyword evidence="9" id="KW-1185">Reference proteome</keyword>
<keyword evidence="2" id="KW-0813">Transport</keyword>
<sequence length="387" mass="41694">MRLQYFILISVIIAAGLSQGLLLPVLSIYLENMGVSSSLNGLNAAALYIGSFGMTLIAERVLGRVGFKRLMAAGLSLVLVTLMMFPLIPDVRLWFLLRLAVGIGDSAVNYAAQLWVLLMTPAEHRGRNISFYGMSYGLGFSIGPLGIKLLDYGELTPFAVLSVLFVLVLLLVLWKLPDSRPLKQEGEEKRAGRFRFSYTWAWYALLPALLYGYMEASLNSNFPVYGLRTGMDSGQISTLLLCVGLGGLLLQMPLGLLSDRLGRKRILMFTGIAGGLMFMLVPLAGTQFGWNLLLLTVAGGLVGSFFSLGLAYAADILPKSLLAAANVIASFHFSLGSIVGPNIGGAVLDFGPMGGMFWLLGGSYVVFGLLGGLFRRSVAKDIANTMH</sequence>
<organism evidence="8 9">
    <name type="scientific">Paenibacillus terreus</name>
    <dbReference type="NCBI Taxonomy" id="1387834"/>
    <lineage>
        <taxon>Bacteria</taxon>
        <taxon>Bacillati</taxon>
        <taxon>Bacillota</taxon>
        <taxon>Bacilli</taxon>
        <taxon>Bacillales</taxon>
        <taxon>Paenibacillaceae</taxon>
        <taxon>Paenibacillus</taxon>
    </lineage>
</organism>
<dbReference type="InterPro" id="IPR011701">
    <property type="entry name" value="MFS"/>
</dbReference>
<dbReference type="SUPFAM" id="SSF103473">
    <property type="entry name" value="MFS general substrate transporter"/>
    <property type="match status" value="1"/>
</dbReference>
<dbReference type="InterPro" id="IPR005829">
    <property type="entry name" value="Sugar_transporter_CS"/>
</dbReference>
<comment type="subcellular location">
    <subcellularLocation>
        <location evidence="1">Cell membrane</location>
        <topology evidence="1">Multi-pass membrane protein</topology>
    </subcellularLocation>
</comment>
<comment type="caution">
    <text evidence="8">The sequence shown here is derived from an EMBL/GenBank/DDBJ whole genome shotgun (WGS) entry which is preliminary data.</text>
</comment>
<feature type="transmembrane region" description="Helical" evidence="6">
    <location>
        <begin position="266"/>
        <end position="284"/>
    </location>
</feature>
<dbReference type="InterPro" id="IPR020846">
    <property type="entry name" value="MFS_dom"/>
</dbReference>
<reference evidence="8 9" key="1">
    <citation type="submission" date="2024-09" db="EMBL/GenBank/DDBJ databases">
        <authorList>
            <person name="Ruan L."/>
        </authorList>
    </citation>
    <scope>NUCLEOTIDE SEQUENCE [LARGE SCALE GENOMIC DNA]</scope>
    <source>
        <strain evidence="8 9">D33</strain>
    </source>
</reference>
<dbReference type="PROSITE" id="PS00216">
    <property type="entry name" value="SUGAR_TRANSPORT_1"/>
    <property type="match status" value="1"/>
</dbReference>
<keyword evidence="5 6" id="KW-0472">Membrane</keyword>
<gene>
    <name evidence="8" type="ORF">ACE3NQ_03095</name>
</gene>
<feature type="transmembrane region" description="Helical" evidence="6">
    <location>
        <begin position="129"/>
        <end position="149"/>
    </location>
</feature>
<feature type="domain" description="Major facilitator superfamily (MFS) profile" evidence="7">
    <location>
        <begin position="4"/>
        <end position="379"/>
    </location>
</feature>
<evidence type="ECO:0000256" key="5">
    <source>
        <dbReference type="ARBA" id="ARBA00023136"/>
    </source>
</evidence>
<evidence type="ECO:0000256" key="4">
    <source>
        <dbReference type="ARBA" id="ARBA00022989"/>
    </source>
</evidence>
<evidence type="ECO:0000256" key="1">
    <source>
        <dbReference type="ARBA" id="ARBA00004651"/>
    </source>
</evidence>
<dbReference type="InterPro" id="IPR036259">
    <property type="entry name" value="MFS_trans_sf"/>
</dbReference>
<protein>
    <submittedName>
        <fullName evidence="8">MFS transporter</fullName>
    </submittedName>
</protein>
<feature type="transmembrane region" description="Helical" evidence="6">
    <location>
        <begin position="94"/>
        <end position="117"/>
    </location>
</feature>
<name>A0ABV5B2J3_9BACL</name>
<feature type="transmembrane region" description="Helical" evidence="6">
    <location>
        <begin position="234"/>
        <end position="254"/>
    </location>
</feature>
<dbReference type="PROSITE" id="PS50850">
    <property type="entry name" value="MFS"/>
    <property type="match status" value="1"/>
</dbReference>
<evidence type="ECO:0000313" key="9">
    <source>
        <dbReference type="Proteomes" id="UP001580407"/>
    </source>
</evidence>
<feature type="transmembrane region" description="Helical" evidence="6">
    <location>
        <begin position="195"/>
        <end position="214"/>
    </location>
</feature>
<keyword evidence="3 6" id="KW-0812">Transmembrane</keyword>
<accession>A0ABV5B2J3</accession>
<feature type="transmembrane region" description="Helical" evidence="6">
    <location>
        <begin position="70"/>
        <end position="88"/>
    </location>
</feature>
<evidence type="ECO:0000256" key="6">
    <source>
        <dbReference type="SAM" id="Phobius"/>
    </source>
</evidence>